<accession>A0A0E9S0B7</accession>
<reference evidence="1" key="1">
    <citation type="submission" date="2014-11" db="EMBL/GenBank/DDBJ databases">
        <authorList>
            <person name="Amaro Gonzalez C."/>
        </authorList>
    </citation>
    <scope>NUCLEOTIDE SEQUENCE</scope>
</reference>
<name>A0A0E9S0B7_ANGAN</name>
<dbReference type="AlphaFoldDB" id="A0A0E9S0B7"/>
<reference evidence="1" key="2">
    <citation type="journal article" date="2015" name="Fish Shellfish Immunol.">
        <title>Early steps in the European eel (Anguilla anguilla)-Vibrio vulnificus interaction in the gills: Role of the RtxA13 toxin.</title>
        <authorList>
            <person name="Callol A."/>
            <person name="Pajuelo D."/>
            <person name="Ebbesson L."/>
            <person name="Teles M."/>
            <person name="MacKenzie S."/>
            <person name="Amaro C."/>
        </authorList>
    </citation>
    <scope>NUCLEOTIDE SEQUENCE</scope>
</reference>
<organism evidence="1">
    <name type="scientific">Anguilla anguilla</name>
    <name type="common">European freshwater eel</name>
    <name type="synonym">Muraena anguilla</name>
    <dbReference type="NCBI Taxonomy" id="7936"/>
    <lineage>
        <taxon>Eukaryota</taxon>
        <taxon>Metazoa</taxon>
        <taxon>Chordata</taxon>
        <taxon>Craniata</taxon>
        <taxon>Vertebrata</taxon>
        <taxon>Euteleostomi</taxon>
        <taxon>Actinopterygii</taxon>
        <taxon>Neopterygii</taxon>
        <taxon>Teleostei</taxon>
        <taxon>Anguilliformes</taxon>
        <taxon>Anguillidae</taxon>
        <taxon>Anguilla</taxon>
    </lineage>
</organism>
<proteinExistence type="predicted"/>
<evidence type="ECO:0000313" key="1">
    <source>
        <dbReference type="EMBL" id="JAH34095.1"/>
    </source>
</evidence>
<sequence length="28" mass="3509">MICAKEHWENDFCEFMRSWGFLWVIQSD</sequence>
<protein>
    <submittedName>
        <fullName evidence="1">Uncharacterized protein</fullName>
    </submittedName>
</protein>
<dbReference type="EMBL" id="GBXM01074482">
    <property type="protein sequence ID" value="JAH34095.1"/>
    <property type="molecule type" value="Transcribed_RNA"/>
</dbReference>